<name>A0A0H3W1Z9_9ROSA</name>
<keyword evidence="1" id="KW-0150">Chloroplast</keyword>
<keyword evidence="1" id="KW-0687">Ribonucleoprotein</keyword>
<proteinExistence type="predicted"/>
<geneLocation type="chloroplast" evidence="1"/>
<accession>A0A0H3W1Z9</accession>
<dbReference type="GO" id="GO:0005840">
    <property type="term" value="C:ribosome"/>
    <property type="evidence" value="ECO:0007669"/>
    <property type="project" value="UniProtKB-KW"/>
</dbReference>
<organism evidence="1">
    <name type="scientific">Fragaria chiloensis</name>
    <dbReference type="NCBI Taxonomy" id="101007"/>
    <lineage>
        <taxon>Eukaryota</taxon>
        <taxon>Viridiplantae</taxon>
        <taxon>Streptophyta</taxon>
        <taxon>Embryophyta</taxon>
        <taxon>Tracheophyta</taxon>
        <taxon>Spermatophyta</taxon>
        <taxon>Magnoliopsida</taxon>
        <taxon>eudicotyledons</taxon>
        <taxon>Gunneridae</taxon>
        <taxon>Pentapetalae</taxon>
        <taxon>rosids</taxon>
        <taxon>fabids</taxon>
        <taxon>Rosales</taxon>
        <taxon>Rosaceae</taxon>
        <taxon>Rosoideae</taxon>
        <taxon>Potentilleae</taxon>
        <taxon>Fragariinae</taxon>
        <taxon>Fragaria</taxon>
    </lineage>
</organism>
<reference evidence="1" key="2">
    <citation type="submission" date="2015-01" db="EMBL/GenBank/DDBJ databases">
        <authorList>
            <person name="Govindarajulu r."/>
            <person name="Parks M."/>
            <person name="Tennessen J.A."/>
            <person name="Liston A."/>
            <person name="Ashman T.-L."/>
        </authorList>
    </citation>
    <scope>NUCLEOTIDE SEQUENCE</scope>
    <source>
        <strain evidence="1">SAL3</strain>
    </source>
</reference>
<protein>
    <submittedName>
        <fullName evidence="1">Ribosomal protein S16</fullName>
    </submittedName>
</protein>
<keyword evidence="1" id="KW-0689">Ribosomal protein</keyword>
<keyword evidence="1" id="KW-0934">Plastid</keyword>
<evidence type="ECO:0000313" key="1">
    <source>
        <dbReference type="EMBL" id="AKI30894.1"/>
    </source>
</evidence>
<dbReference type="EMBL" id="KP718884">
    <property type="protein sequence ID" value="AKI30894.1"/>
    <property type="molecule type" value="Genomic_DNA"/>
</dbReference>
<sequence length="35" mass="3955">MLDSCVIHFPFDLIEKVLPISNLPLELEIFSNGPL</sequence>
<reference evidence="1" key="1">
    <citation type="journal article" date="2015" name="Am. J. Bot.">
        <title>Comparison of nuclear, plastid, and mitochondrial phylogenies and the origin of wild octoploid strawberry species.</title>
        <authorList>
            <person name="Govindarajulu R."/>
            <person name="Parks M."/>
            <person name="Tennessen J.A."/>
            <person name="Liston A."/>
            <person name="Ashman T.L."/>
        </authorList>
    </citation>
    <scope>NUCLEOTIDE SEQUENCE</scope>
    <source>
        <strain evidence="1">SAL3</strain>
    </source>
</reference>
<dbReference type="AlphaFoldDB" id="A0A0H3W1Z9"/>
<gene>
    <name evidence="1" type="primary">rps16</name>
</gene>